<evidence type="ECO:0000256" key="4">
    <source>
        <dbReference type="ARBA" id="ARBA00022833"/>
    </source>
</evidence>
<dbReference type="Pfam" id="PF05853">
    <property type="entry name" value="BKACE"/>
    <property type="match status" value="1"/>
</dbReference>
<reference evidence="5 6" key="1">
    <citation type="submission" date="2018-05" db="EMBL/GenBank/DDBJ databases">
        <title>Genomic Encyclopedia of Type Strains, Phase IV (KMG-IV): sequencing the most valuable type-strain genomes for metagenomic binning, comparative biology and taxonomic classification.</title>
        <authorList>
            <person name="Goeker M."/>
        </authorList>
    </citation>
    <scope>NUCLEOTIDE SEQUENCE [LARGE SCALE GENOMIC DNA]</scope>
    <source>
        <strain evidence="5 6">DSM 16791</strain>
    </source>
</reference>
<organism evidence="5 6">
    <name type="scientific">Hoeflea marina</name>
    <dbReference type="NCBI Taxonomy" id="274592"/>
    <lineage>
        <taxon>Bacteria</taxon>
        <taxon>Pseudomonadati</taxon>
        <taxon>Pseudomonadota</taxon>
        <taxon>Alphaproteobacteria</taxon>
        <taxon>Hyphomicrobiales</taxon>
        <taxon>Rhizobiaceae</taxon>
        <taxon>Hoeflea</taxon>
    </lineage>
</organism>
<name>A0A317PDP9_9HYPH</name>
<dbReference type="PANTHER" id="PTHR37418:SF2">
    <property type="entry name" value="3-KETO-5-AMINOHEXANOATE CLEAVAGE ENZYME"/>
    <property type="match status" value="1"/>
</dbReference>
<comment type="caution">
    <text evidence="5">The sequence shown here is derived from an EMBL/GenBank/DDBJ whole genome shotgun (WGS) entry which is preliminary data.</text>
</comment>
<dbReference type="GO" id="GO:0046872">
    <property type="term" value="F:metal ion binding"/>
    <property type="evidence" value="ECO:0007669"/>
    <property type="project" value="UniProtKB-KW"/>
</dbReference>
<evidence type="ECO:0000256" key="1">
    <source>
        <dbReference type="ARBA" id="ARBA00001947"/>
    </source>
</evidence>
<dbReference type="EMBL" id="QGTR01000006">
    <property type="protein sequence ID" value="PWV97785.1"/>
    <property type="molecule type" value="Genomic_DNA"/>
</dbReference>
<dbReference type="AlphaFoldDB" id="A0A317PDP9"/>
<keyword evidence="4" id="KW-0862">Zinc</keyword>
<keyword evidence="2" id="KW-0808">Transferase</keyword>
<dbReference type="Proteomes" id="UP000246352">
    <property type="component" value="Unassembled WGS sequence"/>
</dbReference>
<sequence>MKAGKRKVIISCAVTGFAHTPSMSEFLPVTPEQITGQAVEAARAGASILHLHARNPVDGRPTFDAAVYDLFVPAISAQTDAVINIPLGGGARATLDERLAYPLRRKPELCTIDIGSTNYAFQKSGRGITEWKFSWERPYIEQSEDFVLGNTSRETRALLAALGGGYGTRLEFVCHEPGHLHHLAQFLDEGLIRGPLFIQCALAGPDGLNADPEALFVMRAAADRLFGRGGYEFSVLASGRHQIAHATMGAIMGGHVRVGLGDSLYLGKGLLAASCAAQVLKMRRILEELSFEVASPDEAREILHIGAATRAFEGQTREAGANG</sequence>
<gene>
    <name evidence="5" type="ORF">DFR52_106310</name>
</gene>
<dbReference type="InterPro" id="IPR013785">
    <property type="entry name" value="Aldolase_TIM"/>
</dbReference>
<protein>
    <submittedName>
        <fullName evidence="5">Uncharacterized protein (DUF849 family)</fullName>
    </submittedName>
</protein>
<accession>A0A317PDP9</accession>
<proteinExistence type="predicted"/>
<dbReference type="GO" id="GO:0043720">
    <property type="term" value="F:3-keto-5-aminohexanoate cleavage activity"/>
    <property type="evidence" value="ECO:0007669"/>
    <property type="project" value="InterPro"/>
</dbReference>
<dbReference type="PANTHER" id="PTHR37418">
    <property type="entry name" value="3-KETO-5-AMINOHEXANOATE CLEAVAGE ENZYME-RELATED"/>
    <property type="match status" value="1"/>
</dbReference>
<evidence type="ECO:0000313" key="6">
    <source>
        <dbReference type="Proteomes" id="UP000246352"/>
    </source>
</evidence>
<dbReference type="Gene3D" id="3.20.20.70">
    <property type="entry name" value="Aldolase class I"/>
    <property type="match status" value="1"/>
</dbReference>
<evidence type="ECO:0000256" key="2">
    <source>
        <dbReference type="ARBA" id="ARBA00022679"/>
    </source>
</evidence>
<keyword evidence="3" id="KW-0479">Metal-binding</keyword>
<evidence type="ECO:0000313" key="5">
    <source>
        <dbReference type="EMBL" id="PWV97785.1"/>
    </source>
</evidence>
<dbReference type="OrthoDB" id="9805277at2"/>
<keyword evidence="6" id="KW-1185">Reference proteome</keyword>
<evidence type="ECO:0000256" key="3">
    <source>
        <dbReference type="ARBA" id="ARBA00022723"/>
    </source>
</evidence>
<comment type="cofactor">
    <cofactor evidence="1">
        <name>Zn(2+)</name>
        <dbReference type="ChEBI" id="CHEBI:29105"/>
    </cofactor>
</comment>
<dbReference type="InterPro" id="IPR008567">
    <property type="entry name" value="BKACE"/>
</dbReference>